<reference evidence="2" key="1">
    <citation type="submission" date="2023-07" db="EMBL/GenBank/DDBJ databases">
        <authorList>
            <consortium name="AG Swart"/>
            <person name="Singh M."/>
            <person name="Singh A."/>
            <person name="Seah K."/>
            <person name="Emmerich C."/>
        </authorList>
    </citation>
    <scope>NUCLEOTIDE SEQUENCE</scope>
    <source>
        <strain evidence="2">DP1</strain>
    </source>
</reference>
<feature type="compositionally biased region" description="Basic and acidic residues" evidence="1">
    <location>
        <begin position="428"/>
        <end position="447"/>
    </location>
</feature>
<sequence length="617" mass="70988">MLDDPYSYNTVDIEKKPINIQMNQGFAHNSEKKGRPRVLFQNIKTNGTSQNAISTIGETKLVSKSEERQGDIFMRTQEEDTRYQDSRDSYHSLQKSSSRSRRRVNFKRKGSINFSYSFLPGDIMNRKSQRKVEKAMKTLDAIMGDQTISSIDLKHQFLKEIIVKNVKIPKIQEKNNMVLLMKNLIDKTSEKISNARSDTIVHSSYKSHRLLQQMEEKEAKFKKLQRLKELSMKHNVLEKRGFNLSAHNKSIKINLKYNKGLVKSNKANVGQAGRSSQAQCQNTLREPINLSLTKKEPHINNTAFKQISIQDDSKKGAVDGGNLRANKFYKTVIGKVHDGKPLLYKDSNQTQLSKNNPDPHIDDDLKSANKIEIEKVERKNIKEYQNQNEYKSSKMLNTASDRFHTGKNSDNPSMATTPGKHMLPSLHQDLREGTQQEERKEEKESAMRRRKKQASKSTSYKKLHQSSLNDAKSSPNKLRPQQTVARNFKNGVYKNMAANAKNYRSMHLSKAKIFISGIKEKKSHDYIEAYKKSAMNGTFVDPGTLFRKSPSPMKTSPRKIRIKEKYRKNIGYQASNMTLPFDHDLSRKNLKLYLPQIDSQEIPNSRSNSDIRSRGRR</sequence>
<protein>
    <submittedName>
        <fullName evidence="2">Uncharacterized protein</fullName>
    </submittedName>
</protein>
<feature type="compositionally biased region" description="Basic and acidic residues" evidence="1">
    <location>
        <begin position="79"/>
        <end position="90"/>
    </location>
</feature>
<feature type="compositionally biased region" description="Polar residues" evidence="1">
    <location>
        <begin position="465"/>
        <end position="485"/>
    </location>
</feature>
<evidence type="ECO:0000313" key="3">
    <source>
        <dbReference type="Proteomes" id="UP001295684"/>
    </source>
</evidence>
<keyword evidence="3" id="KW-1185">Reference proteome</keyword>
<gene>
    <name evidence="2" type="ORF">ECRASSUSDP1_LOCUS2103</name>
</gene>
<feature type="region of interest" description="Disordered" evidence="1">
    <location>
        <begin position="596"/>
        <end position="617"/>
    </location>
</feature>
<feature type="region of interest" description="Disordered" evidence="1">
    <location>
        <begin position="400"/>
        <end position="487"/>
    </location>
</feature>
<organism evidence="2 3">
    <name type="scientific">Euplotes crassus</name>
    <dbReference type="NCBI Taxonomy" id="5936"/>
    <lineage>
        <taxon>Eukaryota</taxon>
        <taxon>Sar</taxon>
        <taxon>Alveolata</taxon>
        <taxon>Ciliophora</taxon>
        <taxon>Intramacronucleata</taxon>
        <taxon>Spirotrichea</taxon>
        <taxon>Hypotrichia</taxon>
        <taxon>Euplotida</taxon>
        <taxon>Euplotidae</taxon>
        <taxon>Moneuplotes</taxon>
    </lineage>
</organism>
<accession>A0AAD1U2H3</accession>
<dbReference type="EMBL" id="CAMPGE010001995">
    <property type="protein sequence ID" value="CAI2360798.1"/>
    <property type="molecule type" value="Genomic_DNA"/>
</dbReference>
<comment type="caution">
    <text evidence="2">The sequence shown here is derived from an EMBL/GenBank/DDBJ whole genome shotgun (WGS) entry which is preliminary data.</text>
</comment>
<dbReference type="Proteomes" id="UP001295684">
    <property type="component" value="Unassembled WGS sequence"/>
</dbReference>
<evidence type="ECO:0000256" key="1">
    <source>
        <dbReference type="SAM" id="MobiDB-lite"/>
    </source>
</evidence>
<proteinExistence type="predicted"/>
<feature type="compositionally biased region" description="Polar residues" evidence="1">
    <location>
        <begin position="597"/>
        <end position="608"/>
    </location>
</feature>
<feature type="compositionally biased region" description="Polar residues" evidence="1">
    <location>
        <begin position="400"/>
        <end position="416"/>
    </location>
</feature>
<feature type="region of interest" description="Disordered" evidence="1">
    <location>
        <begin position="79"/>
        <end position="103"/>
    </location>
</feature>
<evidence type="ECO:0000313" key="2">
    <source>
        <dbReference type="EMBL" id="CAI2360798.1"/>
    </source>
</evidence>
<feature type="compositionally biased region" description="Basic residues" evidence="1">
    <location>
        <begin position="448"/>
        <end position="464"/>
    </location>
</feature>
<dbReference type="AlphaFoldDB" id="A0AAD1U2H3"/>
<name>A0AAD1U2H3_EUPCR</name>